<dbReference type="AlphaFoldDB" id="A0A0W0YX24"/>
<keyword evidence="4" id="KW-0653">Protein transport</keyword>
<dbReference type="PATRIC" id="fig|452.5.peg.3154"/>
<evidence type="ECO:0000256" key="4">
    <source>
        <dbReference type="ARBA" id="ARBA00022927"/>
    </source>
</evidence>
<protein>
    <submittedName>
        <fullName evidence="9">TatB protein (Twin arginine translocation)</fullName>
    </submittedName>
</protein>
<evidence type="ECO:0000256" key="5">
    <source>
        <dbReference type="ARBA" id="ARBA00022989"/>
    </source>
</evidence>
<keyword evidence="3" id="KW-0812">Transmembrane</keyword>
<keyword evidence="5" id="KW-1133">Transmembrane helix</keyword>
<keyword evidence="7" id="KW-0472">Membrane</keyword>
<dbReference type="EMBL" id="LNYX01000034">
    <property type="protein sequence ID" value="KTD61231.1"/>
    <property type="molecule type" value="Genomic_DNA"/>
</dbReference>
<feature type="region of interest" description="Disordered" evidence="8">
    <location>
        <begin position="54"/>
        <end position="75"/>
    </location>
</feature>
<sequence length="75" mass="8697">MSAGELLLTLFVALIVFGPNKLPMLATHMGKLFRILNRCRNRLADFWQEQLNEQQLQDNTRKAEQADALYNHDKP</sequence>
<evidence type="ECO:0000256" key="6">
    <source>
        <dbReference type="ARBA" id="ARBA00023010"/>
    </source>
</evidence>
<proteinExistence type="predicted"/>
<dbReference type="OrthoDB" id="5653976at2"/>
<evidence type="ECO:0000313" key="10">
    <source>
        <dbReference type="Proteomes" id="UP000054877"/>
    </source>
</evidence>
<comment type="subcellular location">
    <subcellularLocation>
        <location evidence="1">Membrane</location>
        <topology evidence="1">Single-pass membrane protein</topology>
    </subcellularLocation>
</comment>
<organism evidence="9 10">
    <name type="scientific">Legionella spiritensis</name>
    <dbReference type="NCBI Taxonomy" id="452"/>
    <lineage>
        <taxon>Bacteria</taxon>
        <taxon>Pseudomonadati</taxon>
        <taxon>Pseudomonadota</taxon>
        <taxon>Gammaproteobacteria</taxon>
        <taxon>Legionellales</taxon>
        <taxon>Legionellaceae</taxon>
        <taxon>Legionella</taxon>
    </lineage>
</organism>
<dbReference type="STRING" id="452.Lspi_2851"/>
<dbReference type="Pfam" id="PF02416">
    <property type="entry name" value="TatA_B_E"/>
    <property type="match status" value="1"/>
</dbReference>
<dbReference type="InterPro" id="IPR003369">
    <property type="entry name" value="TatA/B/E"/>
</dbReference>
<dbReference type="GO" id="GO:0015031">
    <property type="term" value="P:protein transport"/>
    <property type="evidence" value="ECO:0007669"/>
    <property type="project" value="UniProtKB-KW"/>
</dbReference>
<comment type="caution">
    <text evidence="9">The sequence shown here is derived from an EMBL/GenBank/DDBJ whole genome shotgun (WGS) entry which is preliminary data.</text>
</comment>
<dbReference type="RefSeq" id="WP_058484756.1">
    <property type="nucleotide sequence ID" value="NZ_CAAAII010000004.1"/>
</dbReference>
<accession>A0A0W0YX24</accession>
<evidence type="ECO:0000256" key="7">
    <source>
        <dbReference type="ARBA" id="ARBA00023136"/>
    </source>
</evidence>
<name>A0A0W0YX24_LEGSP</name>
<reference evidence="9 10" key="1">
    <citation type="submission" date="2015-11" db="EMBL/GenBank/DDBJ databases">
        <title>Genomic analysis of 38 Legionella species identifies large and diverse effector repertoires.</title>
        <authorList>
            <person name="Burstein D."/>
            <person name="Amaro F."/>
            <person name="Zusman T."/>
            <person name="Lifshitz Z."/>
            <person name="Cohen O."/>
            <person name="Gilbert J.A."/>
            <person name="Pupko T."/>
            <person name="Shuman H.A."/>
            <person name="Segal G."/>
        </authorList>
    </citation>
    <scope>NUCLEOTIDE SEQUENCE [LARGE SCALE GENOMIC DNA]</scope>
    <source>
        <strain evidence="9 10">Mt.St.Helens-9</strain>
    </source>
</reference>
<dbReference type="GO" id="GO:0016020">
    <property type="term" value="C:membrane"/>
    <property type="evidence" value="ECO:0007669"/>
    <property type="project" value="UniProtKB-ARBA"/>
</dbReference>
<keyword evidence="2" id="KW-0813">Transport</keyword>
<gene>
    <name evidence="9" type="primary">tatB</name>
    <name evidence="9" type="ORF">Lspi_2851</name>
</gene>
<evidence type="ECO:0000313" key="9">
    <source>
        <dbReference type="EMBL" id="KTD61231.1"/>
    </source>
</evidence>
<evidence type="ECO:0000256" key="3">
    <source>
        <dbReference type="ARBA" id="ARBA00022692"/>
    </source>
</evidence>
<evidence type="ECO:0000256" key="1">
    <source>
        <dbReference type="ARBA" id="ARBA00004167"/>
    </source>
</evidence>
<feature type="compositionally biased region" description="Basic and acidic residues" evidence="8">
    <location>
        <begin position="59"/>
        <end position="75"/>
    </location>
</feature>
<evidence type="ECO:0000256" key="8">
    <source>
        <dbReference type="SAM" id="MobiDB-lite"/>
    </source>
</evidence>
<keyword evidence="10" id="KW-1185">Reference proteome</keyword>
<keyword evidence="6" id="KW-0811">Translocation</keyword>
<dbReference type="Proteomes" id="UP000054877">
    <property type="component" value="Unassembled WGS sequence"/>
</dbReference>
<evidence type="ECO:0000256" key="2">
    <source>
        <dbReference type="ARBA" id="ARBA00022448"/>
    </source>
</evidence>
<dbReference type="Gene3D" id="1.20.5.3310">
    <property type="match status" value="1"/>
</dbReference>